<protein>
    <submittedName>
        <fullName evidence="1">Uncharacterized protein</fullName>
    </submittedName>
</protein>
<keyword evidence="2" id="KW-1185">Reference proteome</keyword>
<accession>A0A0D0DC45</accession>
<dbReference type="InParanoid" id="A0A0D0DC45"/>
<sequence length="51" mass="5560">MSGNIGGFSSALPPTGQVTSTSFVTRFLEHWILVDTLAHRVTIAHGKWSTF</sequence>
<reference evidence="2" key="2">
    <citation type="submission" date="2015-01" db="EMBL/GenBank/DDBJ databases">
        <title>Evolutionary Origins and Diversification of the Mycorrhizal Mutualists.</title>
        <authorList>
            <consortium name="DOE Joint Genome Institute"/>
            <consortium name="Mycorrhizal Genomics Consortium"/>
            <person name="Kohler A."/>
            <person name="Kuo A."/>
            <person name="Nagy L.G."/>
            <person name="Floudas D."/>
            <person name="Copeland A."/>
            <person name="Barry K.W."/>
            <person name="Cichocki N."/>
            <person name="Veneault-Fourrey C."/>
            <person name="LaButti K."/>
            <person name="Lindquist E.A."/>
            <person name="Lipzen A."/>
            <person name="Lundell T."/>
            <person name="Morin E."/>
            <person name="Murat C."/>
            <person name="Riley R."/>
            <person name="Ohm R."/>
            <person name="Sun H."/>
            <person name="Tunlid A."/>
            <person name="Henrissat B."/>
            <person name="Grigoriev I.V."/>
            <person name="Hibbett D.S."/>
            <person name="Martin F."/>
        </authorList>
    </citation>
    <scope>NUCLEOTIDE SEQUENCE [LARGE SCALE GENOMIC DNA]</scope>
    <source>
        <strain evidence="2">Ve08.2h10</strain>
    </source>
</reference>
<proteinExistence type="predicted"/>
<dbReference type="Proteomes" id="UP000054538">
    <property type="component" value="Unassembled WGS sequence"/>
</dbReference>
<dbReference type="EMBL" id="KN825741">
    <property type="protein sequence ID" value="KIK81721.1"/>
    <property type="molecule type" value="Genomic_DNA"/>
</dbReference>
<evidence type="ECO:0000313" key="2">
    <source>
        <dbReference type="Proteomes" id="UP000054538"/>
    </source>
</evidence>
<dbReference type="HOGENOM" id="CLU_3107101_0_0_1"/>
<organism evidence="1 2">
    <name type="scientific">Paxillus rubicundulus Ve08.2h10</name>
    <dbReference type="NCBI Taxonomy" id="930991"/>
    <lineage>
        <taxon>Eukaryota</taxon>
        <taxon>Fungi</taxon>
        <taxon>Dikarya</taxon>
        <taxon>Basidiomycota</taxon>
        <taxon>Agaricomycotina</taxon>
        <taxon>Agaricomycetes</taxon>
        <taxon>Agaricomycetidae</taxon>
        <taxon>Boletales</taxon>
        <taxon>Paxilineae</taxon>
        <taxon>Paxillaceae</taxon>
        <taxon>Paxillus</taxon>
    </lineage>
</organism>
<name>A0A0D0DC45_9AGAM</name>
<evidence type="ECO:0000313" key="1">
    <source>
        <dbReference type="EMBL" id="KIK81721.1"/>
    </source>
</evidence>
<reference evidence="1 2" key="1">
    <citation type="submission" date="2014-04" db="EMBL/GenBank/DDBJ databases">
        <authorList>
            <consortium name="DOE Joint Genome Institute"/>
            <person name="Kuo A."/>
            <person name="Kohler A."/>
            <person name="Jargeat P."/>
            <person name="Nagy L.G."/>
            <person name="Floudas D."/>
            <person name="Copeland A."/>
            <person name="Barry K.W."/>
            <person name="Cichocki N."/>
            <person name="Veneault-Fourrey C."/>
            <person name="LaButti K."/>
            <person name="Lindquist E.A."/>
            <person name="Lipzen A."/>
            <person name="Lundell T."/>
            <person name="Morin E."/>
            <person name="Murat C."/>
            <person name="Sun H."/>
            <person name="Tunlid A."/>
            <person name="Henrissat B."/>
            <person name="Grigoriev I.V."/>
            <person name="Hibbett D.S."/>
            <person name="Martin F."/>
            <person name="Nordberg H.P."/>
            <person name="Cantor M.N."/>
            <person name="Hua S.X."/>
        </authorList>
    </citation>
    <scope>NUCLEOTIDE SEQUENCE [LARGE SCALE GENOMIC DNA]</scope>
    <source>
        <strain evidence="1 2">Ve08.2h10</strain>
    </source>
</reference>
<gene>
    <name evidence="1" type="ORF">PAXRUDRAFT_832655</name>
</gene>
<dbReference type="AlphaFoldDB" id="A0A0D0DC45"/>